<dbReference type="Proteomes" id="UP000256970">
    <property type="component" value="Unassembled WGS sequence"/>
</dbReference>
<keyword evidence="1" id="KW-0863">Zinc-finger</keyword>
<evidence type="ECO:0000256" key="2">
    <source>
        <dbReference type="SAM" id="MobiDB-lite"/>
    </source>
</evidence>
<dbReference type="GO" id="GO:0008270">
    <property type="term" value="F:zinc ion binding"/>
    <property type="evidence" value="ECO:0007669"/>
    <property type="project" value="UniProtKB-KW"/>
</dbReference>
<dbReference type="PROSITE" id="PS50966">
    <property type="entry name" value="ZF_SWIM"/>
    <property type="match status" value="1"/>
</dbReference>
<keyword evidence="6" id="KW-1185">Reference proteome</keyword>
<dbReference type="InterPro" id="IPR007527">
    <property type="entry name" value="Znf_SWIM"/>
</dbReference>
<evidence type="ECO:0000313" key="5">
    <source>
        <dbReference type="EMBL" id="SZX75344.1"/>
    </source>
</evidence>
<feature type="compositionally biased region" description="Low complexity" evidence="2">
    <location>
        <begin position="187"/>
        <end position="203"/>
    </location>
</feature>
<evidence type="ECO:0000313" key="4">
    <source>
        <dbReference type="EMBL" id="SZX61740.1"/>
    </source>
</evidence>
<feature type="compositionally biased region" description="Low complexity" evidence="2">
    <location>
        <begin position="52"/>
        <end position="65"/>
    </location>
</feature>
<feature type="compositionally biased region" description="Basic and acidic residues" evidence="2">
    <location>
        <begin position="205"/>
        <end position="215"/>
    </location>
</feature>
<feature type="region of interest" description="Disordered" evidence="2">
    <location>
        <begin position="40"/>
        <end position="71"/>
    </location>
</feature>
<evidence type="ECO:0000313" key="6">
    <source>
        <dbReference type="Proteomes" id="UP000256970"/>
    </source>
</evidence>
<name>A0A383V9X9_TETOB</name>
<dbReference type="EMBL" id="FNXT01001229">
    <property type="protein sequence ID" value="SZX75344.1"/>
    <property type="molecule type" value="Genomic_DNA"/>
</dbReference>
<reference evidence="4 6" key="1">
    <citation type="submission" date="2016-10" db="EMBL/GenBank/DDBJ databases">
        <authorList>
            <person name="Cai Z."/>
        </authorList>
    </citation>
    <scope>NUCLEOTIDE SEQUENCE [LARGE SCALE GENOMIC DNA]</scope>
</reference>
<proteinExistence type="predicted"/>
<organism evidence="4 6">
    <name type="scientific">Tetradesmus obliquus</name>
    <name type="common">Green alga</name>
    <name type="synonym">Acutodesmus obliquus</name>
    <dbReference type="NCBI Taxonomy" id="3088"/>
    <lineage>
        <taxon>Eukaryota</taxon>
        <taxon>Viridiplantae</taxon>
        <taxon>Chlorophyta</taxon>
        <taxon>core chlorophytes</taxon>
        <taxon>Chlorophyceae</taxon>
        <taxon>CS clade</taxon>
        <taxon>Sphaeropleales</taxon>
        <taxon>Scenedesmaceae</taxon>
        <taxon>Tetradesmus</taxon>
    </lineage>
</organism>
<protein>
    <recommendedName>
        <fullName evidence="3">SWIM-type domain-containing protein</fullName>
    </recommendedName>
</protein>
<sequence>MAEVVLNEFELQRQQLIARNRARLLALGIPEAVSGLAKLAPKQAQHKKRKTPQAAAKTAAEPAAPSRQSTRLRDQAMVARGEVPPDVEQGSELALFIIDGECPRCGKVLSSSHARHLQSCKGPPEPPTEEEIAAQAESYKLQQKDKLRQLELGGLVDYQPASSSSEQQQQQQEDEQASPAKRRKTEQQQQQQDAQEAGGEAVGIAKEHQQGERKGKQAKRSTGKGSKAGQKKDAAAAAAAAGGDAGDGAHATFIVIGSTGNHYVVKLSDDKRSCTCMDHRMRRRDCKHIRLVWEQLAVADAPQQWEQALQRMVSQLAAAEPADVDMVRQAEARAAARKEKAEAAAAAKAAAEV</sequence>
<keyword evidence="1" id="KW-0479">Metal-binding</keyword>
<feature type="region of interest" description="Disordered" evidence="2">
    <location>
        <begin position="159"/>
        <end position="231"/>
    </location>
</feature>
<feature type="domain" description="SWIM-type" evidence="3">
    <location>
        <begin position="263"/>
        <end position="297"/>
    </location>
</feature>
<dbReference type="EMBL" id="FNXT01000172">
    <property type="protein sequence ID" value="SZX61740.1"/>
    <property type="molecule type" value="Genomic_DNA"/>
</dbReference>
<gene>
    <name evidence="5" type="ORF">BQ4739_LOCUS15624</name>
    <name evidence="4" type="ORF">BQ4739_LOCUS2303</name>
</gene>
<feature type="compositionally biased region" description="Low complexity" evidence="2">
    <location>
        <begin position="159"/>
        <end position="171"/>
    </location>
</feature>
<dbReference type="AlphaFoldDB" id="A0A383V9X9"/>
<accession>A0A383V9X9</accession>
<keyword evidence="1" id="KW-0862">Zinc</keyword>
<evidence type="ECO:0000256" key="1">
    <source>
        <dbReference type="PROSITE-ProRule" id="PRU00325"/>
    </source>
</evidence>
<evidence type="ECO:0000259" key="3">
    <source>
        <dbReference type="PROSITE" id="PS50966"/>
    </source>
</evidence>